<dbReference type="InterPro" id="IPR005829">
    <property type="entry name" value="Sugar_transporter_CS"/>
</dbReference>
<reference evidence="8 9" key="1">
    <citation type="submission" date="2013-03" db="EMBL/GenBank/DDBJ databases">
        <title>The Genome Sequence of Phialophora europaea CBS 101466.</title>
        <authorList>
            <consortium name="The Broad Institute Genomics Platform"/>
            <person name="Cuomo C."/>
            <person name="de Hoog S."/>
            <person name="Gorbushina A."/>
            <person name="Walker B."/>
            <person name="Young S.K."/>
            <person name="Zeng Q."/>
            <person name="Gargeya S."/>
            <person name="Fitzgerald M."/>
            <person name="Haas B."/>
            <person name="Abouelleil A."/>
            <person name="Allen A.W."/>
            <person name="Alvarado L."/>
            <person name="Arachchi H.M."/>
            <person name="Berlin A.M."/>
            <person name="Chapman S.B."/>
            <person name="Gainer-Dewar J."/>
            <person name="Goldberg J."/>
            <person name="Griggs A."/>
            <person name="Gujja S."/>
            <person name="Hansen M."/>
            <person name="Howarth C."/>
            <person name="Imamovic A."/>
            <person name="Ireland A."/>
            <person name="Larimer J."/>
            <person name="McCowan C."/>
            <person name="Murphy C."/>
            <person name="Pearson M."/>
            <person name="Poon T.W."/>
            <person name="Priest M."/>
            <person name="Roberts A."/>
            <person name="Saif S."/>
            <person name="Shea T."/>
            <person name="Sisk P."/>
            <person name="Sykes S."/>
            <person name="Wortman J."/>
            <person name="Nusbaum C."/>
            <person name="Birren B."/>
        </authorList>
    </citation>
    <scope>NUCLEOTIDE SEQUENCE [LARGE SCALE GENOMIC DNA]</scope>
    <source>
        <strain evidence="8 9">CBS 101466</strain>
    </source>
</reference>
<dbReference type="Gene3D" id="1.20.1250.20">
    <property type="entry name" value="MFS general substrate transporter like domains"/>
    <property type="match status" value="1"/>
</dbReference>
<feature type="transmembrane region" description="Helical" evidence="6">
    <location>
        <begin position="80"/>
        <end position="102"/>
    </location>
</feature>
<dbReference type="PANTHER" id="PTHR48022">
    <property type="entry name" value="PLASTIDIC GLUCOSE TRANSPORTER 4"/>
    <property type="match status" value="1"/>
</dbReference>
<evidence type="ECO:0000313" key="9">
    <source>
        <dbReference type="Proteomes" id="UP000030752"/>
    </source>
</evidence>
<evidence type="ECO:0000256" key="2">
    <source>
        <dbReference type="ARBA" id="ARBA00010992"/>
    </source>
</evidence>
<feature type="transmembrane region" description="Helical" evidence="6">
    <location>
        <begin position="328"/>
        <end position="353"/>
    </location>
</feature>
<feature type="transmembrane region" description="Helical" evidence="6">
    <location>
        <begin position="114"/>
        <end position="133"/>
    </location>
</feature>
<dbReference type="eggNOG" id="KOG0254">
    <property type="taxonomic scope" value="Eukaryota"/>
</dbReference>
<dbReference type="AlphaFoldDB" id="W2SEY7"/>
<evidence type="ECO:0000313" key="8">
    <source>
        <dbReference type="EMBL" id="ETN47200.1"/>
    </source>
</evidence>
<evidence type="ECO:0000256" key="6">
    <source>
        <dbReference type="SAM" id="Phobius"/>
    </source>
</evidence>
<organism evidence="8 9">
    <name type="scientific">Cyphellophora europaea (strain CBS 101466)</name>
    <name type="common">Phialophora europaea</name>
    <dbReference type="NCBI Taxonomy" id="1220924"/>
    <lineage>
        <taxon>Eukaryota</taxon>
        <taxon>Fungi</taxon>
        <taxon>Dikarya</taxon>
        <taxon>Ascomycota</taxon>
        <taxon>Pezizomycotina</taxon>
        <taxon>Eurotiomycetes</taxon>
        <taxon>Chaetothyriomycetidae</taxon>
        <taxon>Chaetothyriales</taxon>
        <taxon>Cyphellophoraceae</taxon>
        <taxon>Cyphellophora</taxon>
    </lineage>
</organism>
<dbReference type="EMBL" id="KB822711">
    <property type="protein sequence ID" value="ETN47200.1"/>
    <property type="molecule type" value="Genomic_DNA"/>
</dbReference>
<dbReference type="OrthoDB" id="6612291at2759"/>
<evidence type="ECO:0000259" key="7">
    <source>
        <dbReference type="PROSITE" id="PS50850"/>
    </source>
</evidence>
<feature type="transmembrane region" description="Helical" evidence="6">
    <location>
        <begin position="270"/>
        <end position="288"/>
    </location>
</feature>
<evidence type="ECO:0000256" key="3">
    <source>
        <dbReference type="ARBA" id="ARBA00022692"/>
    </source>
</evidence>
<feature type="transmembrane region" description="Helical" evidence="6">
    <location>
        <begin position="402"/>
        <end position="420"/>
    </location>
</feature>
<dbReference type="GO" id="GO:0005351">
    <property type="term" value="F:carbohydrate:proton symporter activity"/>
    <property type="evidence" value="ECO:0007669"/>
    <property type="project" value="TreeGrafter"/>
</dbReference>
<dbReference type="FunFam" id="1.20.1250.20:FF:000078">
    <property type="entry name" value="MFS maltose transporter, putative"/>
    <property type="match status" value="1"/>
</dbReference>
<dbReference type="InterPro" id="IPR050360">
    <property type="entry name" value="MFS_Sugar_Transporters"/>
</dbReference>
<dbReference type="SUPFAM" id="SSF103473">
    <property type="entry name" value="MFS general substrate transporter"/>
    <property type="match status" value="1"/>
</dbReference>
<comment type="similarity">
    <text evidence="2">Belongs to the major facilitator superfamily. Sugar transporter (TC 2.A.1.1) family.</text>
</comment>
<evidence type="ECO:0000256" key="4">
    <source>
        <dbReference type="ARBA" id="ARBA00022989"/>
    </source>
</evidence>
<keyword evidence="3 6" id="KW-0812">Transmembrane</keyword>
<dbReference type="InterPro" id="IPR020846">
    <property type="entry name" value="MFS_dom"/>
</dbReference>
<feature type="transmembrane region" description="Helical" evidence="6">
    <location>
        <begin position="28"/>
        <end position="48"/>
    </location>
</feature>
<feature type="domain" description="Major facilitator superfamily (MFS) profile" evidence="7">
    <location>
        <begin position="1"/>
        <end position="425"/>
    </location>
</feature>
<dbReference type="VEuPathDB" id="FungiDB:HMPREF1541_01391"/>
<dbReference type="GeneID" id="19968730"/>
<sequence>MTHPSQIYGYEDPTNPIGWNLSTTVQRLISSLMTVGAFTGSLAAGPMAIKLGRKYCIWIACILCCGSNGIMQGTTNLGGIYAGRFLIGVANGFFMTFGQLYIQEVIPARYRGASIASFNVFTSVGSLIGNVVDNETATWTNKQCYVVPLSVIYAVPAIISVGLFFIPETPRYLVDKGKHEAARKALLWLRPKGSNIDIELVEIQETARLEKEMAESVGWIDLFRRPIDRKRTLLAVAAVSTQAASGAFYMIAYGTYFFEMAGVGNAFRNSVILTAVGVAAILICVYIMPRWGRRRRFLTSSLIICGFAQLIVAICYTRRDPNDIEQTGTIIVAFSVIYIVAYNGGMASFAWLVGGELPRQSLRSYTFGLAAGVGFIGAWLAAFTAPDFINPEALNWGPQYGYIWFPSCLIAAAALANIVAQTKGRTLEEINEMFEAGVPARKWAGYQTSIHHVAEEKTVPPTANTIEGAAIGKPVADASVEMVEDVAHHHIHKRSHDAPRDAEKGF</sequence>
<dbReference type="InParanoid" id="W2SEY7"/>
<evidence type="ECO:0000256" key="5">
    <source>
        <dbReference type="ARBA" id="ARBA00023136"/>
    </source>
</evidence>
<dbReference type="Proteomes" id="UP000030752">
    <property type="component" value="Unassembled WGS sequence"/>
</dbReference>
<name>W2SEY7_CYPE1</name>
<feature type="transmembrane region" description="Helical" evidence="6">
    <location>
        <begin position="233"/>
        <end position="258"/>
    </location>
</feature>
<dbReference type="RefSeq" id="XP_008711912.1">
    <property type="nucleotide sequence ID" value="XM_008713690.1"/>
</dbReference>
<dbReference type="PROSITE" id="PS00217">
    <property type="entry name" value="SUGAR_TRANSPORT_2"/>
    <property type="match status" value="1"/>
</dbReference>
<protein>
    <recommendedName>
        <fullName evidence="7">Major facilitator superfamily (MFS) profile domain-containing protein</fullName>
    </recommendedName>
</protein>
<dbReference type="PROSITE" id="PS50850">
    <property type="entry name" value="MFS"/>
    <property type="match status" value="1"/>
</dbReference>
<gene>
    <name evidence="8" type="ORF">HMPREF1541_01391</name>
</gene>
<evidence type="ECO:0000256" key="1">
    <source>
        <dbReference type="ARBA" id="ARBA00004141"/>
    </source>
</evidence>
<dbReference type="InterPro" id="IPR005828">
    <property type="entry name" value="MFS_sugar_transport-like"/>
</dbReference>
<keyword evidence="4 6" id="KW-1133">Transmembrane helix</keyword>
<feature type="transmembrane region" description="Helical" evidence="6">
    <location>
        <begin position="55"/>
        <end position="74"/>
    </location>
</feature>
<accession>W2SEY7</accession>
<dbReference type="Pfam" id="PF00083">
    <property type="entry name" value="Sugar_tr"/>
    <property type="match status" value="1"/>
</dbReference>
<dbReference type="PANTHER" id="PTHR48022:SF10">
    <property type="entry name" value="MAJOR FACILITATOR SUPERFAMILY (MFS) PROFILE DOMAIN-CONTAINING PROTEIN"/>
    <property type="match status" value="1"/>
</dbReference>
<dbReference type="InterPro" id="IPR036259">
    <property type="entry name" value="MFS_trans_sf"/>
</dbReference>
<keyword evidence="5 6" id="KW-0472">Membrane</keyword>
<dbReference type="HOGENOM" id="CLU_001265_30_1_1"/>
<comment type="subcellular location">
    <subcellularLocation>
        <location evidence="1">Membrane</location>
        <topology evidence="1">Multi-pass membrane protein</topology>
    </subcellularLocation>
</comment>
<feature type="transmembrane region" description="Helical" evidence="6">
    <location>
        <begin position="365"/>
        <end position="382"/>
    </location>
</feature>
<keyword evidence="9" id="KW-1185">Reference proteome</keyword>
<feature type="transmembrane region" description="Helical" evidence="6">
    <location>
        <begin position="297"/>
        <end position="316"/>
    </location>
</feature>
<dbReference type="GO" id="GO:0016020">
    <property type="term" value="C:membrane"/>
    <property type="evidence" value="ECO:0007669"/>
    <property type="project" value="UniProtKB-SubCell"/>
</dbReference>
<feature type="transmembrane region" description="Helical" evidence="6">
    <location>
        <begin position="145"/>
        <end position="166"/>
    </location>
</feature>
<proteinExistence type="inferred from homology"/>